<keyword evidence="3" id="KW-1185">Reference proteome</keyword>
<dbReference type="EMBL" id="JAAEDI010000009">
    <property type="protein sequence ID" value="MBR0650005.1"/>
    <property type="molecule type" value="Genomic_DNA"/>
</dbReference>
<dbReference type="Proteomes" id="UP000698752">
    <property type="component" value="Unassembled WGS sequence"/>
</dbReference>
<proteinExistence type="predicted"/>
<comment type="caution">
    <text evidence="2">The sequence shown here is derived from an EMBL/GenBank/DDBJ whole genome shotgun (WGS) entry which is preliminary data.</text>
</comment>
<gene>
    <name evidence="2" type="ORF">GXW78_10055</name>
</gene>
<protein>
    <submittedName>
        <fullName evidence="2">Uncharacterized protein</fullName>
    </submittedName>
</protein>
<reference evidence="3" key="1">
    <citation type="journal article" date="2021" name="Syst. Appl. Microbiol.">
        <title>Roseomonas hellenica sp. nov., isolated from roots of wild-growing Alkanna tinctoria.</title>
        <authorList>
            <person name="Rat A."/>
            <person name="Naranjo H.D."/>
            <person name="Lebbe L."/>
            <person name="Cnockaert M."/>
            <person name="Krigas N."/>
            <person name="Grigoriadou K."/>
            <person name="Maloupa E."/>
            <person name="Willems A."/>
        </authorList>
    </citation>
    <scope>NUCLEOTIDE SEQUENCE [LARGE SCALE GENOMIC DNA]</scope>
    <source>
        <strain evidence="3">LMG 31159</strain>
    </source>
</reference>
<feature type="region of interest" description="Disordered" evidence="1">
    <location>
        <begin position="83"/>
        <end position="104"/>
    </location>
</feature>
<organism evidence="2 3">
    <name type="scientific">Neoroseomonas terrae</name>
    <dbReference type="NCBI Taxonomy" id="424799"/>
    <lineage>
        <taxon>Bacteria</taxon>
        <taxon>Pseudomonadati</taxon>
        <taxon>Pseudomonadota</taxon>
        <taxon>Alphaproteobacteria</taxon>
        <taxon>Acetobacterales</taxon>
        <taxon>Acetobacteraceae</taxon>
        <taxon>Neoroseomonas</taxon>
    </lineage>
</organism>
<accession>A0ABS5EG66</accession>
<dbReference type="RefSeq" id="WP_211868400.1">
    <property type="nucleotide sequence ID" value="NZ_JAAEDI010000009.1"/>
</dbReference>
<name>A0ABS5EG66_9PROT</name>
<evidence type="ECO:0000313" key="2">
    <source>
        <dbReference type="EMBL" id="MBR0650005.1"/>
    </source>
</evidence>
<evidence type="ECO:0000313" key="3">
    <source>
        <dbReference type="Proteomes" id="UP000698752"/>
    </source>
</evidence>
<evidence type="ECO:0000256" key="1">
    <source>
        <dbReference type="SAM" id="MobiDB-lite"/>
    </source>
</evidence>
<sequence>MPNLAQVYAAKVAQLQSGLQAGKGTEVLEAARALIDKVILTPGDGPDDPPGIELVRHLMAMLQAGGAFANGADETSRSLINAVSTGSVKGTMRGRRPSDLRSSN</sequence>